<keyword evidence="3" id="KW-1185">Reference proteome</keyword>
<evidence type="ECO:0000313" key="2">
    <source>
        <dbReference type="EMBL" id="MFD1710122.1"/>
    </source>
</evidence>
<evidence type="ECO:0008006" key="4">
    <source>
        <dbReference type="Google" id="ProtNLM"/>
    </source>
</evidence>
<dbReference type="PROSITE" id="PS51257">
    <property type="entry name" value="PROKAR_LIPOPROTEIN"/>
    <property type="match status" value="1"/>
</dbReference>
<name>A0ABW4KQG2_9BURK</name>
<dbReference type="EMBL" id="JBHUEJ010000015">
    <property type="protein sequence ID" value="MFD1710122.1"/>
    <property type="molecule type" value="Genomic_DNA"/>
</dbReference>
<feature type="chain" id="PRO_5047423089" description="Lipoprotein" evidence="1">
    <location>
        <begin position="29"/>
        <end position="287"/>
    </location>
</feature>
<accession>A0ABW4KQG2</accession>
<evidence type="ECO:0000256" key="1">
    <source>
        <dbReference type="SAM" id="SignalP"/>
    </source>
</evidence>
<dbReference type="RefSeq" id="WP_147911886.1">
    <property type="nucleotide sequence ID" value="NZ_JBHUEJ010000015.1"/>
</dbReference>
<comment type="caution">
    <text evidence="2">The sequence shown here is derived from an EMBL/GenBank/DDBJ whole genome shotgun (WGS) entry which is preliminary data.</text>
</comment>
<reference evidence="3" key="1">
    <citation type="journal article" date="2019" name="Int. J. Syst. Evol. Microbiol.">
        <title>The Global Catalogue of Microorganisms (GCM) 10K type strain sequencing project: providing services to taxonomists for standard genome sequencing and annotation.</title>
        <authorList>
            <consortium name="The Broad Institute Genomics Platform"/>
            <consortium name="The Broad Institute Genome Sequencing Center for Infectious Disease"/>
            <person name="Wu L."/>
            <person name="Ma J."/>
        </authorList>
    </citation>
    <scope>NUCLEOTIDE SEQUENCE [LARGE SCALE GENOMIC DNA]</scope>
    <source>
        <strain evidence="3">LMG 29247</strain>
    </source>
</reference>
<organism evidence="2 3">
    <name type="scientific">Ottowia flava</name>
    <dbReference type="NCBI Taxonomy" id="2675430"/>
    <lineage>
        <taxon>Bacteria</taxon>
        <taxon>Pseudomonadati</taxon>
        <taxon>Pseudomonadota</taxon>
        <taxon>Betaproteobacteria</taxon>
        <taxon>Burkholderiales</taxon>
        <taxon>Comamonadaceae</taxon>
        <taxon>Ottowia</taxon>
    </lineage>
</organism>
<keyword evidence="1" id="KW-0732">Signal</keyword>
<dbReference type="Proteomes" id="UP001597304">
    <property type="component" value="Unassembled WGS sequence"/>
</dbReference>
<gene>
    <name evidence="2" type="ORF">ACFSF0_05870</name>
</gene>
<proteinExistence type="predicted"/>
<protein>
    <recommendedName>
        <fullName evidence="4">Lipoprotein</fullName>
    </recommendedName>
</protein>
<sequence>MKRPRTTPASTLARLSALALLTALSACGGGDDDATPVEPPAPQPTSNLADCHNPSMYKVGSGWSVTWDVTDTRAVTSDGVIPVRESITHTDVLAPPPEWGMPADAVRWRDAPNSINGWDRLPDWQGRYVRLHDGVVDTLLTARWEWPTRAFPNIAYHGYLPGLTEPIGLAAGETYASPAVTQYVAGHYIFIDTNNVSHVPAPPLDGGTGVLPDKATLETTYLGRVDVTVPAGTFATCHVRQTSAPGVVQESWRVAEGQWRGITVQSRESGDGFRLDQQAREISANWN</sequence>
<feature type="signal peptide" evidence="1">
    <location>
        <begin position="1"/>
        <end position="28"/>
    </location>
</feature>
<evidence type="ECO:0000313" key="3">
    <source>
        <dbReference type="Proteomes" id="UP001597304"/>
    </source>
</evidence>